<accession>L8PQX5</accession>
<organism evidence="2 3">
    <name type="scientific">Streptomyces viridochromogenes Tue57</name>
    <dbReference type="NCBI Taxonomy" id="1160705"/>
    <lineage>
        <taxon>Bacteria</taxon>
        <taxon>Bacillati</taxon>
        <taxon>Actinomycetota</taxon>
        <taxon>Actinomycetes</taxon>
        <taxon>Kitasatosporales</taxon>
        <taxon>Streptomycetaceae</taxon>
        <taxon>Streptomyces</taxon>
    </lineage>
</organism>
<proteinExistence type="predicted"/>
<name>L8PQX5_STRVR</name>
<sequence length="53" mass="6030">MPDLAQLEALYEPTEAFVGCGRRIRRVRRYDFPFHAPRSPHGLPNPTAPPQEA</sequence>
<evidence type="ECO:0000256" key="1">
    <source>
        <dbReference type="SAM" id="MobiDB-lite"/>
    </source>
</evidence>
<feature type="region of interest" description="Disordered" evidence="1">
    <location>
        <begin position="34"/>
        <end position="53"/>
    </location>
</feature>
<dbReference type="AlphaFoldDB" id="L8PQX5"/>
<dbReference type="PATRIC" id="fig|1160705.3.peg.1214"/>
<evidence type="ECO:0000313" key="2">
    <source>
        <dbReference type="EMBL" id="ELS57792.1"/>
    </source>
</evidence>
<gene>
    <name evidence="2" type="ORF">STVIR_1216</name>
</gene>
<dbReference type="Proteomes" id="UP000011205">
    <property type="component" value="Unassembled WGS sequence"/>
</dbReference>
<reference evidence="2 3" key="1">
    <citation type="journal article" date="2013" name="Genome Announc.">
        <title>Draft Genome Sequence of Streptomyces viridochromogenes Strain Tu57, Producer of Avilamycin.</title>
        <authorList>
            <person name="Gruning B.A."/>
            <person name="Erxleben A."/>
            <person name="Hahnlein A."/>
            <person name="Gunther S."/>
        </authorList>
    </citation>
    <scope>NUCLEOTIDE SEQUENCE [LARGE SCALE GENOMIC DNA]</scope>
    <source>
        <strain evidence="2 3">Tue57</strain>
    </source>
</reference>
<comment type="caution">
    <text evidence="2">The sequence shown here is derived from an EMBL/GenBank/DDBJ whole genome shotgun (WGS) entry which is preliminary data.</text>
</comment>
<dbReference type="EMBL" id="AMLP01000043">
    <property type="protein sequence ID" value="ELS57792.1"/>
    <property type="molecule type" value="Genomic_DNA"/>
</dbReference>
<protein>
    <submittedName>
        <fullName evidence="2">Uncharacterized protein</fullName>
    </submittedName>
</protein>
<evidence type="ECO:0000313" key="3">
    <source>
        <dbReference type="Proteomes" id="UP000011205"/>
    </source>
</evidence>